<dbReference type="OrthoDB" id="607at10239"/>
<feature type="domain" description="Tail fiber protein third" evidence="3">
    <location>
        <begin position="179"/>
        <end position="244"/>
    </location>
</feature>
<evidence type="ECO:0000256" key="1">
    <source>
        <dbReference type="SAM" id="MobiDB-lite"/>
    </source>
</evidence>
<evidence type="ECO:0000259" key="2">
    <source>
        <dbReference type="Pfam" id="PF18668"/>
    </source>
</evidence>
<proteinExistence type="evidence at protein level"/>
<keyword evidence="7" id="KW-1185">Reference proteome</keyword>
<dbReference type="EMBL" id="HQ259105">
    <property type="protein sequence ID" value="AEL79675.1"/>
    <property type="molecule type" value="Genomic_DNA"/>
</dbReference>
<evidence type="ECO:0000259" key="4">
    <source>
        <dbReference type="Pfam" id="PF21988"/>
    </source>
</evidence>
<feature type="region of interest" description="Disordered" evidence="1">
    <location>
        <begin position="283"/>
        <end position="303"/>
    </location>
</feature>
<dbReference type="RefSeq" id="YP_004782195.1">
    <property type="nucleotide sequence ID" value="NC_015933.1"/>
</dbReference>
<dbReference type="Pfam" id="PF21988">
    <property type="entry name" value="G7C_GBD"/>
    <property type="match status" value="1"/>
</dbReference>
<gene>
    <name evidence="6" type="ORF">gp63.1</name>
</gene>
<keyword evidence="8" id="KW-0002">3D-structure</keyword>
<dbReference type="CDD" id="cd00229">
    <property type="entry name" value="SGNH_hydrolase"/>
    <property type="match status" value="1"/>
</dbReference>
<reference evidence="8" key="2">
    <citation type="journal article" date="2017" name="Mol. Microbiol.">
        <title>Function of bacteriophage G7C esterase tailspike in host cell adsorption.</title>
        <authorList>
            <person name="Prokhorov N.S."/>
            <person name="Riccio C."/>
            <person name="Zdorovenko E.L."/>
            <person name="Shneider M.M."/>
            <person name="Browning C."/>
            <person name="Knirel Y.A."/>
            <person name="Leiman P.G."/>
            <person name="Letarov A.V."/>
        </authorList>
    </citation>
    <scope>X-RAY CRYSTALLOGRAPHY (2.41 ANGSTROMS) IN COMPLEX WITH ZN(2+)</scope>
</reference>
<dbReference type="InterPro" id="IPR040775">
    <property type="entry name" value="Tail_spike_N"/>
</dbReference>
<reference evidence="6 7" key="1">
    <citation type="journal article" date="2012" name="Virology">
        <title>Isolation and characterization of a novel indigenous intestinal N4-related coliphage vB_EcoP_G7C.</title>
        <authorList>
            <person name="Kulikov E."/>
            <person name="Kropinski A.M."/>
            <person name="Golomidova A."/>
            <person name="Lingohr E."/>
            <person name="Govorun V."/>
            <person name="Serebryakova M."/>
            <person name="Prokhorov N."/>
            <person name="Letarova M."/>
            <person name="Manykin A."/>
            <person name="Strotskaya A."/>
            <person name="Letarov A."/>
        </authorList>
    </citation>
    <scope>NUCLEOTIDE SEQUENCE [LARGE SCALE GENOMIC DNA]</scope>
    <source>
        <strain evidence="6">G7C</strain>
    </source>
</reference>
<name>G0XNW5_9CAUD</name>
<evidence type="ECO:0000313" key="6">
    <source>
        <dbReference type="EMBL" id="AEL79675.1"/>
    </source>
</evidence>
<dbReference type="GO" id="GO:0046872">
    <property type="term" value="F:metal ion binding"/>
    <property type="evidence" value="ECO:0007669"/>
    <property type="project" value="UniProtKB-KW"/>
</dbReference>
<keyword evidence="8" id="KW-0479">Metal-binding</keyword>
<dbReference type="Gene3D" id="3.40.50.1110">
    <property type="entry name" value="SGNH hydrolase"/>
    <property type="match status" value="1"/>
</dbReference>
<evidence type="ECO:0000259" key="3">
    <source>
        <dbReference type="Pfam" id="PF21562"/>
    </source>
</evidence>
<dbReference type="Pfam" id="PF21562">
    <property type="entry name" value="Gp63_3rd_G7C"/>
    <property type="match status" value="1"/>
</dbReference>
<dbReference type="Pfam" id="PF22245">
    <property type="entry name" value="G7C_C"/>
    <property type="match status" value="1"/>
</dbReference>
<dbReference type="InterPro" id="IPR036514">
    <property type="entry name" value="SGNH_hydro_sf"/>
</dbReference>
<dbReference type="SMR" id="G0XNW5"/>
<dbReference type="Pfam" id="PF18668">
    <property type="entry name" value="Tail_spike_N"/>
    <property type="match status" value="1"/>
</dbReference>
<dbReference type="EvolutionaryTrace" id="G0XNW5"/>
<evidence type="ECO:0000259" key="5">
    <source>
        <dbReference type="Pfam" id="PF22245"/>
    </source>
</evidence>
<dbReference type="Gene3D" id="2.10.10.80">
    <property type="match status" value="1"/>
</dbReference>
<protein>
    <submittedName>
        <fullName evidence="6">Tail fiber protein</fullName>
    </submittedName>
</protein>
<dbReference type="Proteomes" id="UP000008899">
    <property type="component" value="Segment"/>
</dbReference>
<feature type="compositionally biased region" description="Polar residues" evidence="1">
    <location>
        <begin position="286"/>
        <end position="295"/>
    </location>
</feature>
<feature type="domain" description="Tailspike protein C-terminal" evidence="5">
    <location>
        <begin position="669"/>
        <end position="848"/>
    </location>
</feature>
<dbReference type="InterPro" id="IPR054153">
    <property type="entry name" value="G7C_GBD"/>
</dbReference>
<dbReference type="Gene3D" id="3.30.2020.50">
    <property type="match status" value="1"/>
</dbReference>
<accession>G0XNW5</accession>
<dbReference type="KEGG" id="vg:11117680"/>
<evidence type="ECO:0007829" key="8">
    <source>
        <dbReference type="PDB" id="4QNL"/>
    </source>
</evidence>
<dbReference type="InterPro" id="IPR055017">
    <property type="entry name" value="G7C_C"/>
</dbReference>
<feature type="domain" description="Tail spike TSP1/Gp66 N-terminal" evidence="2">
    <location>
        <begin position="91"/>
        <end position="153"/>
    </location>
</feature>
<keyword evidence="8" id="KW-0862">Zinc</keyword>
<evidence type="ECO:0000313" key="7">
    <source>
        <dbReference type="Proteomes" id="UP000008899"/>
    </source>
</evidence>
<dbReference type="PDBsum" id="4QNL"/>
<dbReference type="GeneID" id="11117680"/>
<dbReference type="InterPro" id="IPR049297">
    <property type="entry name" value="Gp63_dom_3"/>
</dbReference>
<sequence length="851" mass="92603">MNEMFSQGGKGSTGILTNKQAIARHFGVKQSEVVYFSVGAVLSGYKVIYDKGTQRAYSLPANIGSGVTAISLSPAGVLVHSAGSVDLGALAVTRKEYVTLPDTFTSGSVIQTKNELLTHNGTQYRWAGGLPKSVPLNSTPVSAGGISPTAWVIANDELIRQELNNGLIPPVGSTSVYDVPGIVVNTTTDNRAAAYAFPGKIFIPNGVTIRCNLLPDDDVRKFVGEGKLIVKNQWYAKDHTFDIAASMNGNNKTVNDEIYCAFRDQTFCRIGIIGDSITDGAWGKQDWSSPPTNSDGDLDAPSTYNHSLSGGSHSWTEHWMNGLLLTQSRRSGETIYQSANCSVSGKKLSDGWGYRNFDRGFFGNTRYGAEAPRVCILAMGWNDSSASIATYRDQIDKFVRKAWGYGCAVGIVTVNDNDSVRMAFELSTKKYMADKLGVEYFNLGPNLTSASSRNEQTGYYYYVKKDGTWDTTHPQELGQMAMGNAMYMQTLGNKYCRRVRPGDMLTQAAVENYWDCVGYPSGTHYAPQYVPVSGAPALNVFRFLSKCVTNENVTMTTMVWCEEEGMTVSLLEPWTNAAVVGQSHNIRVESPVGKALFESGEYQERNTQINAYRTVLNGKTAMSYFGGGKTLTTYMGRLRKGLNFIRYIIDGSPTDAYFPMLKFGSYKTDGVKLPMVRLSKEPNMTRPAPVMKQSNANDYGVFGEVLSGTQFSKTADSHLYNGASVGYLAVPRGLKKNTYIALNYNPLTNVGVLVGVNAAGNMCIGTFNNANPTDWVVFGDTTREDKGFKVWEYTSSSTGAHTFTVESDDGTATTSAFSTTVATSGYVGLYNPSASSQLFTLEYSMTIGNVG</sequence>
<feature type="domain" description="Tailspike protein galactose-binding" evidence="4">
    <location>
        <begin position="514"/>
        <end position="665"/>
    </location>
</feature>
<organism evidence="6 7">
    <name type="scientific">Escherichia phage vB_EcoP_G7C</name>
    <dbReference type="NCBI Taxonomy" id="1054461"/>
    <lineage>
        <taxon>Viruses</taxon>
        <taxon>Duplodnaviria</taxon>
        <taxon>Heunggongvirae</taxon>
        <taxon>Uroviricota</taxon>
        <taxon>Caudoviricetes</taxon>
        <taxon>Schitoviridae</taxon>
        <taxon>Enquatrovirinae</taxon>
        <taxon>Gamaleyavirus</taxon>
        <taxon>Gamaleyavirus G7C</taxon>
    </lineage>
</organism>
<feature type="binding site" evidence="8">
    <location>
        <position position="25"/>
    </location>
    <ligand>
        <name>Zn(2+)</name>
        <dbReference type="ChEBI" id="CHEBI:29105"/>
    </ligand>
</feature>
<dbReference type="PDB" id="4QNL">
    <property type="method" value="X-ray"/>
    <property type="resolution" value="2.41 A"/>
    <property type="chains" value="A=1-851"/>
</dbReference>
<dbReference type="SUPFAM" id="SSF52266">
    <property type="entry name" value="SGNH hydrolase"/>
    <property type="match status" value="1"/>
</dbReference>